<proteinExistence type="predicted"/>
<dbReference type="Proteomes" id="UP000516412">
    <property type="component" value="Chromosome"/>
</dbReference>
<evidence type="ECO:0000313" key="2">
    <source>
        <dbReference type="Proteomes" id="UP000516412"/>
    </source>
</evidence>
<evidence type="ECO:0000313" key="1">
    <source>
        <dbReference type="EMBL" id="QNT59724.1"/>
    </source>
</evidence>
<reference evidence="1" key="1">
    <citation type="submission" date="2024-06" db="EMBL/GenBank/DDBJ databases">
        <title>Complete Genome Sequence of mouse commensal type strain Neisseria musculi.</title>
        <authorList>
            <person name="Thapa E."/>
            <person name="Aluvathingal J."/>
            <person name="Nadendla S."/>
            <person name="Mehta A."/>
            <person name="Tettelin H."/>
            <person name="Weyand N.J."/>
        </authorList>
    </citation>
    <scope>NUCLEOTIDE SEQUENCE</scope>
    <source>
        <strain evidence="1">NW831</strain>
    </source>
</reference>
<sequence length="68" mass="7748">MKEYTFSYRFGGKWWSINISADHPDQAKAKLRAAAGAVYDGEVAARLHIPVKASWLARLAESLKQWRK</sequence>
<keyword evidence="2" id="KW-1185">Reference proteome</keyword>
<name>A0A7H1MDK9_9NEIS</name>
<dbReference type="KEGG" id="nmus:H7A79_1007"/>
<dbReference type="AlphaFoldDB" id="A0A7H1MDK9"/>
<dbReference type="EMBL" id="CP060414">
    <property type="protein sequence ID" value="QNT59724.1"/>
    <property type="molecule type" value="Genomic_DNA"/>
</dbReference>
<accession>A0A7H1MDK9</accession>
<gene>
    <name evidence="1" type="ORF">H7A79_1007</name>
</gene>
<dbReference type="RefSeq" id="WP_187001296.1">
    <property type="nucleotide sequence ID" value="NZ_CP060414.2"/>
</dbReference>
<organism evidence="1 2">
    <name type="scientific">Neisseria musculi</name>
    <dbReference type="NCBI Taxonomy" id="1815583"/>
    <lineage>
        <taxon>Bacteria</taxon>
        <taxon>Pseudomonadati</taxon>
        <taxon>Pseudomonadota</taxon>
        <taxon>Betaproteobacteria</taxon>
        <taxon>Neisseriales</taxon>
        <taxon>Neisseriaceae</taxon>
        <taxon>Neisseria</taxon>
    </lineage>
</organism>
<protein>
    <submittedName>
        <fullName evidence="1">Uncharacterized protein</fullName>
    </submittedName>
</protein>